<feature type="repeat" description="TPR" evidence="3">
    <location>
        <begin position="316"/>
        <end position="349"/>
    </location>
</feature>
<evidence type="ECO:0000259" key="5">
    <source>
        <dbReference type="Pfam" id="PF12770"/>
    </source>
</evidence>
<dbReference type="OrthoDB" id="9771112at2"/>
<dbReference type="PROSITE" id="PS50005">
    <property type="entry name" value="TPR"/>
    <property type="match status" value="5"/>
</dbReference>
<keyword evidence="7" id="KW-1185">Reference proteome</keyword>
<evidence type="ECO:0000256" key="2">
    <source>
        <dbReference type="ARBA" id="ARBA00022803"/>
    </source>
</evidence>
<dbReference type="EMBL" id="FOLE01000008">
    <property type="protein sequence ID" value="SFC70448.1"/>
    <property type="molecule type" value="Genomic_DNA"/>
</dbReference>
<feature type="chain" id="PRO_5011795749" evidence="4">
    <location>
        <begin position="21"/>
        <end position="1160"/>
    </location>
</feature>
<dbReference type="Pfam" id="PF13424">
    <property type="entry name" value="TPR_12"/>
    <property type="match status" value="5"/>
</dbReference>
<reference evidence="6 7" key="1">
    <citation type="submission" date="2016-10" db="EMBL/GenBank/DDBJ databases">
        <authorList>
            <person name="de Groot N.N."/>
        </authorList>
    </citation>
    <scope>NUCLEOTIDE SEQUENCE [LARGE SCALE GENOMIC DNA]</scope>
    <source>
        <strain evidence="6 7">DSM 6793</strain>
    </source>
</reference>
<keyword evidence="4" id="KW-0732">Signal</keyword>
<feature type="domain" description="CHAT" evidence="5">
    <location>
        <begin position="843"/>
        <end position="1159"/>
    </location>
</feature>
<dbReference type="Pfam" id="PF12770">
    <property type="entry name" value="CHAT"/>
    <property type="match status" value="1"/>
</dbReference>
<feature type="repeat" description="TPR" evidence="3">
    <location>
        <begin position="443"/>
        <end position="476"/>
    </location>
</feature>
<protein>
    <submittedName>
        <fullName evidence="6">CHAT domain-containing protein</fullName>
    </submittedName>
</protein>
<keyword evidence="2 3" id="KW-0802">TPR repeat</keyword>
<dbReference type="PANTHER" id="PTHR45641">
    <property type="entry name" value="TETRATRICOPEPTIDE REPEAT PROTEIN (AFU_ORTHOLOGUE AFUA_6G03870)"/>
    <property type="match status" value="1"/>
</dbReference>
<sequence length="1160" mass="129536">MKKLFFLVLIILQSNTFLFAQTSEADALYESALRKTDQQQFKEANTDFEKAAKLYAAQNAWQKYVSCQNGRGWNFVELGQTEEGIKVFDEAIKTGTAKLGQANTSVGMAYNNRAQAAMHLLHYDQAIADYKQTIAIWTPLLDKTNASLLYTRGNLAMAYDRKGEFELAIGIYQELVADFRQILGEQHPETANLYNAIGVAYAQQGKLAQALEQQEKALKIRQKVYGDNSNDVAKTYRNMGYACLEGSKTDKAIEYFDKALKIHQAVFGDNHRETAASYAGLASAYAEKPDYKQAENLMLKAVQIQMQTEGQSVPLAANMSKLGIIYAEQGDFQSGVLCLEKALQIDEAVIGTRNHPEIATDFLNIGVLHLRQDNHIRAAEYFAEAIKIQGFTLKADDVRLVNSYNLLGLVLLAETKYKEALELFEQSLVIVKKSYGENNLQTATCYHHIGGAYYGLKDYAKAQQYFEKSVQIKKGILGAKHLQLQNSYVNLGKSYIYNKQYSKALVSLEAAQACVRPVFGEKSERLASVYHEIAVVHLMQGKTAQALTQLQNGLRSSSETFNNPDIYTNPKAEQLAPTLDVLLLLSDKGQALETQYAATHKQQDLLAAFETYETAIALLSIMRNNYDTEYMRLYIGNAGSGLYEKALRTARGLQRITQNDDFLYRGMAVAEKSKAGTLLNAIQDANAVRFSGLPDSVQAQENRLKNAADYLQRQLSEHAADKEALDSVKLMRYGVALAEIRREYNYFLKNLEKNYPKYYALRYSNKTIDLKAIKHNLLKENEALIEYYVGKDSIYAFAATRTQIQSFVLPQENILAYDVGLLRKQIASEKALRLYPTFRYFTQTAHELYKTLLAPVEGLIAGKDLIIVADRELNQLPFEVLLTKEYTSNEQDYSRLDYLLKSHTVRYASSAAVLAELTARNERNAPNDYLAFAPVFAEGSGVGKVKEQTGIFRPLKTNENGVRGYLRNETIAPIPETATEVAAVEKIFTQQQGKTKVYTFGEAHETQLKGMDLDSYKYVHFATHGFCTDHNATDAAGIILSQEGNKYDDGVLYSGEVYGLRLNAKLVVLSACETGLGKEVNGEGLTGLATGFFHAGANGVVVSLWQVADQSTSELMISMFRKLSQQPNNAEALRAAKLKLIGQPQTASPFFWAAFILQGR</sequence>
<evidence type="ECO:0000313" key="6">
    <source>
        <dbReference type="EMBL" id="SFC70448.1"/>
    </source>
</evidence>
<gene>
    <name evidence="6" type="ORF">SAMN05421780_108155</name>
</gene>
<evidence type="ECO:0000256" key="3">
    <source>
        <dbReference type="PROSITE-ProRule" id="PRU00339"/>
    </source>
</evidence>
<dbReference type="PANTHER" id="PTHR45641:SF19">
    <property type="entry name" value="NEPHROCYSTIN-3"/>
    <property type="match status" value="1"/>
</dbReference>
<organism evidence="6 7">
    <name type="scientific">Flexibacter flexilis DSM 6793</name>
    <dbReference type="NCBI Taxonomy" id="927664"/>
    <lineage>
        <taxon>Bacteria</taxon>
        <taxon>Pseudomonadati</taxon>
        <taxon>Bacteroidota</taxon>
        <taxon>Cytophagia</taxon>
        <taxon>Cytophagales</taxon>
        <taxon>Flexibacteraceae</taxon>
        <taxon>Flexibacter</taxon>
    </lineage>
</organism>
<proteinExistence type="predicted"/>
<feature type="repeat" description="TPR" evidence="3">
    <location>
        <begin position="233"/>
        <end position="266"/>
    </location>
</feature>
<evidence type="ECO:0000256" key="4">
    <source>
        <dbReference type="SAM" id="SignalP"/>
    </source>
</evidence>
<evidence type="ECO:0000256" key="1">
    <source>
        <dbReference type="ARBA" id="ARBA00022737"/>
    </source>
</evidence>
<dbReference type="Gene3D" id="1.25.40.10">
    <property type="entry name" value="Tetratricopeptide repeat domain"/>
    <property type="match status" value="4"/>
</dbReference>
<dbReference type="InterPro" id="IPR011990">
    <property type="entry name" value="TPR-like_helical_dom_sf"/>
</dbReference>
<name>A0A1I1LHI5_9BACT</name>
<dbReference type="RefSeq" id="WP_091514140.1">
    <property type="nucleotide sequence ID" value="NZ_FOLE01000008.1"/>
</dbReference>
<feature type="repeat" description="TPR" evidence="3">
    <location>
        <begin position="401"/>
        <end position="434"/>
    </location>
</feature>
<accession>A0A1I1LHI5</accession>
<dbReference type="SMART" id="SM00028">
    <property type="entry name" value="TPR"/>
    <property type="match status" value="12"/>
</dbReference>
<dbReference type="Proteomes" id="UP000199514">
    <property type="component" value="Unassembled WGS sequence"/>
</dbReference>
<keyword evidence="1" id="KW-0677">Repeat</keyword>
<feature type="repeat" description="TPR" evidence="3">
    <location>
        <begin position="191"/>
        <end position="224"/>
    </location>
</feature>
<dbReference type="InterPro" id="IPR024983">
    <property type="entry name" value="CHAT_dom"/>
</dbReference>
<dbReference type="SUPFAM" id="SSF48452">
    <property type="entry name" value="TPR-like"/>
    <property type="match status" value="3"/>
</dbReference>
<evidence type="ECO:0000313" key="7">
    <source>
        <dbReference type="Proteomes" id="UP000199514"/>
    </source>
</evidence>
<dbReference type="AlphaFoldDB" id="A0A1I1LHI5"/>
<dbReference type="STRING" id="927664.SAMN05421780_108155"/>
<feature type="signal peptide" evidence="4">
    <location>
        <begin position="1"/>
        <end position="20"/>
    </location>
</feature>
<dbReference type="InterPro" id="IPR019734">
    <property type="entry name" value="TPR_rpt"/>
</dbReference>